<dbReference type="Pfam" id="PF08240">
    <property type="entry name" value="ADH_N"/>
    <property type="match status" value="1"/>
</dbReference>
<dbReference type="InterPro" id="IPR052585">
    <property type="entry name" value="Lipid_raft_assoc_Zn_ADH"/>
</dbReference>
<dbReference type="PANTHER" id="PTHR43482">
    <property type="entry name" value="PROTEIN AST1-RELATED"/>
    <property type="match status" value="1"/>
</dbReference>
<gene>
    <name evidence="2" type="ORF">GCM10010151_35310</name>
</gene>
<evidence type="ECO:0000259" key="1">
    <source>
        <dbReference type="SMART" id="SM00829"/>
    </source>
</evidence>
<dbReference type="EMBL" id="BAAABM010000029">
    <property type="protein sequence ID" value="GAA0342648.1"/>
    <property type="molecule type" value="Genomic_DNA"/>
</dbReference>
<dbReference type="SMART" id="SM00829">
    <property type="entry name" value="PKS_ER"/>
    <property type="match status" value="1"/>
</dbReference>
<dbReference type="SUPFAM" id="SSF51735">
    <property type="entry name" value="NAD(P)-binding Rossmann-fold domains"/>
    <property type="match status" value="1"/>
</dbReference>
<dbReference type="Gene3D" id="3.40.50.720">
    <property type="entry name" value="NAD(P)-binding Rossmann-like Domain"/>
    <property type="match status" value="1"/>
</dbReference>
<sequence length="311" mass="31212">MRAVVVRSYGGPEALELAEVPVPEPGPGQVRVRVRAAAVNPVDVATRAGALVQGGIMAAREVTGLGWDVAGVVEAAGPGTAGFAPGEEVIGLSDRLDLPLGTHADQVVLDADAIARRPAGLSPEEAATLPLNVLTADQALDRLGLRAGQTLLVTGAAGAVGGFATELAALRGIRVVAVAGEPDEDLVRGFGAEIFVPRTRELPAAVRSAVPGGVDAAIDAAVVGLPALEAVRGGGAFAAVVGGAAPPALRGTRVSNVWIRADGPRLAELALLAADGRLTPRVAGTFPLAEAATAHRLLEKGGLRGRPVLIP</sequence>
<dbReference type="Pfam" id="PF13602">
    <property type="entry name" value="ADH_zinc_N_2"/>
    <property type="match status" value="1"/>
</dbReference>
<dbReference type="PANTHER" id="PTHR43482:SF1">
    <property type="entry name" value="PROTEIN AST1-RELATED"/>
    <property type="match status" value="1"/>
</dbReference>
<dbReference type="InterPro" id="IPR013154">
    <property type="entry name" value="ADH-like_N"/>
</dbReference>
<dbReference type="CDD" id="cd05289">
    <property type="entry name" value="MDR_like_2"/>
    <property type="match status" value="1"/>
</dbReference>
<comment type="caution">
    <text evidence="2">The sequence shown here is derived from an EMBL/GenBank/DDBJ whole genome shotgun (WGS) entry which is preliminary data.</text>
</comment>
<protein>
    <submittedName>
        <fullName evidence="2">NADP-dependent oxidoreductase</fullName>
    </submittedName>
</protein>
<dbReference type="SUPFAM" id="SSF50129">
    <property type="entry name" value="GroES-like"/>
    <property type="match status" value="1"/>
</dbReference>
<dbReference type="InterPro" id="IPR036291">
    <property type="entry name" value="NAD(P)-bd_dom_sf"/>
</dbReference>
<accession>A0ABN0WNF9</accession>
<keyword evidence="3" id="KW-1185">Reference proteome</keyword>
<evidence type="ECO:0000313" key="3">
    <source>
        <dbReference type="Proteomes" id="UP001501822"/>
    </source>
</evidence>
<feature type="domain" description="Enoyl reductase (ER)" evidence="1">
    <location>
        <begin position="10"/>
        <end position="309"/>
    </location>
</feature>
<dbReference type="Gene3D" id="3.90.180.10">
    <property type="entry name" value="Medium-chain alcohol dehydrogenases, catalytic domain"/>
    <property type="match status" value="1"/>
</dbReference>
<reference evidence="2 3" key="1">
    <citation type="journal article" date="2019" name="Int. J. Syst. Evol. Microbiol.">
        <title>The Global Catalogue of Microorganisms (GCM) 10K type strain sequencing project: providing services to taxonomists for standard genome sequencing and annotation.</title>
        <authorList>
            <consortium name="The Broad Institute Genomics Platform"/>
            <consortium name="The Broad Institute Genome Sequencing Center for Infectious Disease"/>
            <person name="Wu L."/>
            <person name="Ma J."/>
        </authorList>
    </citation>
    <scope>NUCLEOTIDE SEQUENCE [LARGE SCALE GENOMIC DNA]</scope>
    <source>
        <strain evidence="2 3">JCM 3146</strain>
    </source>
</reference>
<name>A0ABN0WNF9_9ACTN</name>
<organism evidence="2 3">
    <name type="scientific">Actinoallomurus spadix</name>
    <dbReference type="NCBI Taxonomy" id="79912"/>
    <lineage>
        <taxon>Bacteria</taxon>
        <taxon>Bacillati</taxon>
        <taxon>Actinomycetota</taxon>
        <taxon>Actinomycetes</taxon>
        <taxon>Streptosporangiales</taxon>
        <taxon>Thermomonosporaceae</taxon>
        <taxon>Actinoallomurus</taxon>
    </lineage>
</organism>
<dbReference type="Proteomes" id="UP001501822">
    <property type="component" value="Unassembled WGS sequence"/>
</dbReference>
<evidence type="ECO:0000313" key="2">
    <source>
        <dbReference type="EMBL" id="GAA0342648.1"/>
    </source>
</evidence>
<dbReference type="RefSeq" id="WP_252798751.1">
    <property type="nucleotide sequence ID" value="NZ_BAAABM010000029.1"/>
</dbReference>
<dbReference type="InterPro" id="IPR011032">
    <property type="entry name" value="GroES-like_sf"/>
</dbReference>
<proteinExistence type="predicted"/>
<dbReference type="InterPro" id="IPR020843">
    <property type="entry name" value="ER"/>
</dbReference>